<evidence type="ECO:0000313" key="7">
    <source>
        <dbReference type="EMBL" id="SCE99414.1"/>
    </source>
</evidence>
<keyword evidence="5" id="KW-0560">Oxidoreductase</keyword>
<feature type="domain" description="FAD-binding PCMH-type" evidence="6">
    <location>
        <begin position="44"/>
        <end position="212"/>
    </location>
</feature>
<name>A0A1C4WTB8_MICVI</name>
<keyword evidence="3" id="KW-0285">Flavoprotein</keyword>
<dbReference type="InterPro" id="IPR016166">
    <property type="entry name" value="FAD-bd_PCMH"/>
</dbReference>
<accession>A0A1C4WTB8</accession>
<dbReference type="InterPro" id="IPR012951">
    <property type="entry name" value="BBE"/>
</dbReference>
<dbReference type="Pfam" id="PF01565">
    <property type="entry name" value="FAD_binding_4"/>
    <property type="match status" value="1"/>
</dbReference>
<dbReference type="InterPro" id="IPR036318">
    <property type="entry name" value="FAD-bd_PCMH-like_sf"/>
</dbReference>
<comment type="cofactor">
    <cofactor evidence="1">
        <name>FAD</name>
        <dbReference type="ChEBI" id="CHEBI:57692"/>
    </cofactor>
</comment>
<evidence type="ECO:0000256" key="5">
    <source>
        <dbReference type="ARBA" id="ARBA00023002"/>
    </source>
</evidence>
<dbReference type="Proteomes" id="UP000198242">
    <property type="component" value="Chromosome I"/>
</dbReference>
<gene>
    <name evidence="7" type="ORF">GA0074695_2734</name>
</gene>
<evidence type="ECO:0000256" key="3">
    <source>
        <dbReference type="ARBA" id="ARBA00022630"/>
    </source>
</evidence>
<dbReference type="PROSITE" id="PS51387">
    <property type="entry name" value="FAD_PCMH"/>
    <property type="match status" value="1"/>
</dbReference>
<dbReference type="AlphaFoldDB" id="A0A1C4WTB8"/>
<dbReference type="Gene3D" id="3.30.43.10">
    <property type="entry name" value="Uridine Diphospho-n-acetylenolpyruvylglucosamine Reductase, domain 2"/>
    <property type="match status" value="1"/>
</dbReference>
<evidence type="ECO:0000313" key="8">
    <source>
        <dbReference type="Proteomes" id="UP000198242"/>
    </source>
</evidence>
<dbReference type="InterPro" id="IPR006093">
    <property type="entry name" value="Oxy_OxRdtase_FAD_BS"/>
</dbReference>
<dbReference type="OrthoDB" id="9775082at2"/>
<keyword evidence="8" id="KW-1185">Reference proteome</keyword>
<reference evidence="8" key="1">
    <citation type="submission" date="2016-06" db="EMBL/GenBank/DDBJ databases">
        <authorList>
            <person name="Varghese N."/>
            <person name="Submissions Spin"/>
        </authorList>
    </citation>
    <scope>NUCLEOTIDE SEQUENCE [LARGE SCALE GENOMIC DNA]</scope>
    <source>
        <strain evidence="8">DSM 43909</strain>
    </source>
</reference>
<protein>
    <submittedName>
        <fullName evidence="7">FAD/FMN-containing dehydrogenase</fullName>
    </submittedName>
</protein>
<evidence type="ECO:0000259" key="6">
    <source>
        <dbReference type="PROSITE" id="PS51387"/>
    </source>
</evidence>
<dbReference type="InterPro" id="IPR016167">
    <property type="entry name" value="FAD-bd_PCMH_sub1"/>
</dbReference>
<keyword evidence="4" id="KW-0274">FAD</keyword>
<dbReference type="EMBL" id="LT607411">
    <property type="protein sequence ID" value="SCE99414.1"/>
    <property type="molecule type" value="Genomic_DNA"/>
</dbReference>
<evidence type="ECO:0000256" key="4">
    <source>
        <dbReference type="ARBA" id="ARBA00022827"/>
    </source>
</evidence>
<dbReference type="GO" id="GO:0071949">
    <property type="term" value="F:FAD binding"/>
    <property type="evidence" value="ECO:0007669"/>
    <property type="project" value="InterPro"/>
</dbReference>
<sequence length="467" mass="48748">MTNTPGGSDVELLSALRADVNGAVIGPDHADYDDVRVPWNLTLVHQQPAAVVLADSAEDVAAAVRVAAKRGLGVAVQATGHGAVHPCDGAVLVSTARLRTVHIDPDRRLATVAAGARWQDVLAAAAPHGLAPLAGTSPHVGVLGFTLGGGYSWLSRRYGLAAESLVAATLVTADGQLRTVDERTDPELLWALRGAGGNFGVVTSGQLRLFPVRELYAGALAFPIERAPEVLDAYRQWTGSVPDEVSSVLALIRLPEMLSSLAPLDGRLVQVMICDLEPAEVAEQRLAPFRALGPAIDTVRTITTEQLGEIANDSVGPMPLNEHGHLVADLSPGLIDVLLAANGPDAPEGLPLLAVRHLGGQLATAQASSCHGGRQAGFLINATGADLGPELAAVVDAHQETLSVSLKPYTVGGAGLNFIGKARGGRVGDAARTRAAFEPSDYRRLVALKKAHDPENMFRFNHNIAPL</sequence>
<organism evidence="7 8">
    <name type="scientific">Micromonospora viridifaciens</name>
    <dbReference type="NCBI Taxonomy" id="1881"/>
    <lineage>
        <taxon>Bacteria</taxon>
        <taxon>Bacillati</taxon>
        <taxon>Actinomycetota</taxon>
        <taxon>Actinomycetes</taxon>
        <taxon>Micromonosporales</taxon>
        <taxon>Micromonosporaceae</taxon>
        <taxon>Micromonospora</taxon>
    </lineage>
</organism>
<dbReference type="InterPro" id="IPR016169">
    <property type="entry name" value="FAD-bd_PCMH_sub2"/>
</dbReference>
<dbReference type="InterPro" id="IPR006094">
    <property type="entry name" value="Oxid_FAD_bind_N"/>
</dbReference>
<dbReference type="PANTHER" id="PTHR42973">
    <property type="entry name" value="BINDING OXIDOREDUCTASE, PUTATIVE (AFU_ORTHOLOGUE AFUA_1G17690)-RELATED"/>
    <property type="match status" value="1"/>
</dbReference>
<dbReference type="Pfam" id="PF08031">
    <property type="entry name" value="BBE"/>
    <property type="match status" value="1"/>
</dbReference>
<proteinExistence type="inferred from homology"/>
<evidence type="ECO:0000256" key="1">
    <source>
        <dbReference type="ARBA" id="ARBA00001974"/>
    </source>
</evidence>
<dbReference type="Gene3D" id="3.30.465.10">
    <property type="match status" value="1"/>
</dbReference>
<dbReference type="PROSITE" id="PS00862">
    <property type="entry name" value="OX2_COVAL_FAD"/>
    <property type="match status" value="1"/>
</dbReference>
<dbReference type="RefSeq" id="WP_157744424.1">
    <property type="nucleotide sequence ID" value="NZ_LT607411.1"/>
</dbReference>
<dbReference type="Gene3D" id="3.40.462.20">
    <property type="match status" value="1"/>
</dbReference>
<dbReference type="PANTHER" id="PTHR42973:SF39">
    <property type="entry name" value="FAD-BINDING PCMH-TYPE DOMAIN-CONTAINING PROTEIN"/>
    <property type="match status" value="1"/>
</dbReference>
<evidence type="ECO:0000256" key="2">
    <source>
        <dbReference type="ARBA" id="ARBA00005466"/>
    </source>
</evidence>
<dbReference type="InterPro" id="IPR050416">
    <property type="entry name" value="FAD-linked_Oxidoreductase"/>
</dbReference>
<dbReference type="SUPFAM" id="SSF56176">
    <property type="entry name" value="FAD-binding/transporter-associated domain-like"/>
    <property type="match status" value="1"/>
</dbReference>
<dbReference type="GO" id="GO:0016491">
    <property type="term" value="F:oxidoreductase activity"/>
    <property type="evidence" value="ECO:0007669"/>
    <property type="project" value="UniProtKB-KW"/>
</dbReference>
<comment type="similarity">
    <text evidence="2">Belongs to the oxygen-dependent FAD-linked oxidoreductase family.</text>
</comment>